<feature type="non-terminal residue" evidence="1">
    <location>
        <position position="287"/>
    </location>
</feature>
<sequence length="287" mass="33348">AEEMRTEKFKQGVHSEEFKQWKKREYEPWKLECKLWEQYRNQKKSGSFSLQEQETQEVAFQIHHVQTWIDEVVPSDDDLQGTVQRFLRGASLMLELVISEVRQRIAHNVGIGSVTVDGGGRIVFLCPEDKIEEMKERLERGSEEFLGVDKTVALARNNVRFENTIENWARACFDVGHKEEEREEPRRNEDEPDRFDFEKWFGQILALLPPISTPTLPIREDSPNSIEEVVGLLGDYPSPRRIVVKNKSGDDCWFCTGGFFDDCVDDDEETESENRETKANRIDSLMG</sequence>
<dbReference type="AlphaFoldDB" id="A0A382V9W5"/>
<feature type="non-terminal residue" evidence="1">
    <location>
        <position position="1"/>
    </location>
</feature>
<proteinExistence type="predicted"/>
<evidence type="ECO:0000313" key="1">
    <source>
        <dbReference type="EMBL" id="SVD43326.1"/>
    </source>
</evidence>
<reference evidence="1" key="1">
    <citation type="submission" date="2018-05" db="EMBL/GenBank/DDBJ databases">
        <authorList>
            <person name="Lanie J.A."/>
            <person name="Ng W.-L."/>
            <person name="Kazmierczak K.M."/>
            <person name="Andrzejewski T.M."/>
            <person name="Davidsen T.M."/>
            <person name="Wayne K.J."/>
            <person name="Tettelin H."/>
            <person name="Glass J.I."/>
            <person name="Rusch D."/>
            <person name="Podicherti R."/>
            <person name="Tsui H.-C.T."/>
            <person name="Winkler M.E."/>
        </authorList>
    </citation>
    <scope>NUCLEOTIDE SEQUENCE</scope>
</reference>
<accession>A0A382V9W5</accession>
<dbReference type="EMBL" id="UINC01150339">
    <property type="protein sequence ID" value="SVD43326.1"/>
    <property type="molecule type" value="Genomic_DNA"/>
</dbReference>
<protein>
    <submittedName>
        <fullName evidence="1">Uncharacterized protein</fullName>
    </submittedName>
</protein>
<name>A0A382V9W5_9ZZZZ</name>
<organism evidence="1">
    <name type="scientific">marine metagenome</name>
    <dbReference type="NCBI Taxonomy" id="408172"/>
    <lineage>
        <taxon>unclassified sequences</taxon>
        <taxon>metagenomes</taxon>
        <taxon>ecological metagenomes</taxon>
    </lineage>
</organism>
<gene>
    <name evidence="1" type="ORF">METZ01_LOCUS396180</name>
</gene>